<evidence type="ECO:0000256" key="1">
    <source>
        <dbReference type="ARBA" id="ARBA00023186"/>
    </source>
</evidence>
<comment type="similarity">
    <text evidence="2">Belongs to the POMP/UMP1 family.</text>
</comment>
<dbReference type="PANTHER" id="PTHR12828">
    <property type="entry name" value="PROTEASOME MATURATION PROTEIN UMP1"/>
    <property type="match status" value="1"/>
</dbReference>
<dbReference type="GO" id="GO:0005737">
    <property type="term" value="C:cytoplasm"/>
    <property type="evidence" value="ECO:0007669"/>
    <property type="project" value="TreeGrafter"/>
</dbReference>
<reference evidence="3" key="1">
    <citation type="submission" date="2020-07" db="EMBL/GenBank/DDBJ databases">
        <title>Draft Genome Sequence of a Deep-Sea Yeast, Naganishia (Cryptococcus) liquefaciens strain N6.</title>
        <authorList>
            <person name="Han Y.W."/>
            <person name="Kajitani R."/>
            <person name="Morimoto H."/>
            <person name="Parhat M."/>
            <person name="Tsubouchi H."/>
            <person name="Bakenova O."/>
            <person name="Ogata M."/>
            <person name="Argunhan B."/>
            <person name="Aoki R."/>
            <person name="Kajiwara S."/>
            <person name="Itoh T."/>
            <person name="Iwasaki H."/>
        </authorList>
    </citation>
    <scope>NUCLEOTIDE SEQUENCE</scope>
    <source>
        <strain evidence="3">N6</strain>
    </source>
</reference>
<dbReference type="GO" id="GO:0005634">
    <property type="term" value="C:nucleus"/>
    <property type="evidence" value="ECO:0007669"/>
    <property type="project" value="TreeGrafter"/>
</dbReference>
<evidence type="ECO:0008006" key="5">
    <source>
        <dbReference type="Google" id="ProtNLM"/>
    </source>
</evidence>
<dbReference type="AlphaFoldDB" id="A0A8H3TS82"/>
<dbReference type="OrthoDB" id="15001at2759"/>
<gene>
    <name evidence="3" type="ORF">NliqN6_2893</name>
</gene>
<accession>A0A8H3TS82</accession>
<sequence>MSMRIVPATAPSASTSHSITYESTAHPLNAVHDALRHGVSKSSASVQQGTTHALQARLEQWAETQEKLKLGMQRSNFGLGLPLRVMMEKKIVMEDNHFPSLTASQLPLGGSTNIALEILNGTDEQLEVQDIMGTPALGSGIAPAAGIDIHAAMERKHRM</sequence>
<comment type="caution">
    <text evidence="3">The sequence shown here is derived from an EMBL/GenBank/DDBJ whole genome shotgun (WGS) entry which is preliminary data.</text>
</comment>
<keyword evidence="4" id="KW-1185">Reference proteome</keyword>
<dbReference type="Proteomes" id="UP000620104">
    <property type="component" value="Unassembled WGS sequence"/>
</dbReference>
<evidence type="ECO:0000313" key="4">
    <source>
        <dbReference type="Proteomes" id="UP000620104"/>
    </source>
</evidence>
<evidence type="ECO:0000313" key="3">
    <source>
        <dbReference type="EMBL" id="GHJ86491.1"/>
    </source>
</evidence>
<dbReference type="Pfam" id="PF05348">
    <property type="entry name" value="UMP1"/>
    <property type="match status" value="1"/>
</dbReference>
<keyword evidence="1" id="KW-0143">Chaperone</keyword>
<dbReference type="InterPro" id="IPR008012">
    <property type="entry name" value="Ump1"/>
</dbReference>
<name>A0A8H3TS82_9TREE</name>
<evidence type="ECO:0000256" key="2">
    <source>
        <dbReference type="ARBA" id="ARBA00043974"/>
    </source>
</evidence>
<proteinExistence type="inferred from homology"/>
<dbReference type="EMBL" id="BLZA01000018">
    <property type="protein sequence ID" value="GHJ86491.1"/>
    <property type="molecule type" value="Genomic_DNA"/>
</dbReference>
<organism evidence="3 4">
    <name type="scientific">Naganishia liquefaciens</name>
    <dbReference type="NCBI Taxonomy" id="104408"/>
    <lineage>
        <taxon>Eukaryota</taxon>
        <taxon>Fungi</taxon>
        <taxon>Dikarya</taxon>
        <taxon>Basidiomycota</taxon>
        <taxon>Agaricomycotina</taxon>
        <taxon>Tremellomycetes</taxon>
        <taxon>Filobasidiales</taxon>
        <taxon>Filobasidiaceae</taxon>
        <taxon>Naganishia</taxon>
    </lineage>
</organism>
<protein>
    <recommendedName>
        <fullName evidence="5">Proteasome maturation factor UMP1</fullName>
    </recommendedName>
</protein>
<dbReference type="PANTHER" id="PTHR12828:SF3">
    <property type="entry name" value="PROTEASOME MATURATION PROTEIN"/>
    <property type="match status" value="1"/>
</dbReference>
<dbReference type="GO" id="GO:0043248">
    <property type="term" value="P:proteasome assembly"/>
    <property type="evidence" value="ECO:0007669"/>
    <property type="project" value="InterPro"/>
</dbReference>